<dbReference type="InterPro" id="IPR002160">
    <property type="entry name" value="Prot_inh_Kunz-lg"/>
</dbReference>
<dbReference type="GO" id="GO:0004866">
    <property type="term" value="F:endopeptidase inhibitor activity"/>
    <property type="evidence" value="ECO:0007669"/>
    <property type="project" value="InterPro"/>
</dbReference>
<dbReference type="GO" id="GO:0005576">
    <property type="term" value="C:extracellular region"/>
    <property type="evidence" value="ECO:0007669"/>
    <property type="project" value="UniProtKB-SubCell"/>
</dbReference>
<keyword evidence="4" id="KW-1185">Reference proteome</keyword>
<evidence type="ECO:0000313" key="4">
    <source>
        <dbReference type="Proteomes" id="UP000265520"/>
    </source>
</evidence>
<dbReference type="Proteomes" id="UP000265520">
    <property type="component" value="Unassembled WGS sequence"/>
</dbReference>
<comment type="subcellular location">
    <subcellularLocation>
        <location evidence="1">Secreted</location>
    </subcellularLocation>
</comment>
<dbReference type="EMBL" id="LXQA010137557">
    <property type="protein sequence ID" value="MCI23729.1"/>
    <property type="molecule type" value="Genomic_DNA"/>
</dbReference>
<name>A0A392QID8_9FABA</name>
<accession>A0A392QID8</accession>
<organism evidence="3 4">
    <name type="scientific">Trifolium medium</name>
    <dbReference type="NCBI Taxonomy" id="97028"/>
    <lineage>
        <taxon>Eukaryota</taxon>
        <taxon>Viridiplantae</taxon>
        <taxon>Streptophyta</taxon>
        <taxon>Embryophyta</taxon>
        <taxon>Tracheophyta</taxon>
        <taxon>Spermatophyta</taxon>
        <taxon>Magnoliopsida</taxon>
        <taxon>eudicotyledons</taxon>
        <taxon>Gunneridae</taxon>
        <taxon>Pentapetalae</taxon>
        <taxon>rosids</taxon>
        <taxon>fabids</taxon>
        <taxon>Fabales</taxon>
        <taxon>Fabaceae</taxon>
        <taxon>Papilionoideae</taxon>
        <taxon>50 kb inversion clade</taxon>
        <taxon>NPAAA clade</taxon>
        <taxon>Hologalegina</taxon>
        <taxon>IRL clade</taxon>
        <taxon>Trifolieae</taxon>
        <taxon>Trifolium</taxon>
    </lineage>
</organism>
<dbReference type="InterPro" id="IPR056368">
    <property type="entry name" value="KTI1"/>
</dbReference>
<dbReference type="Pfam" id="PF00197">
    <property type="entry name" value="Kunitz_legume"/>
    <property type="match status" value="1"/>
</dbReference>
<proteinExistence type="predicted"/>
<dbReference type="Gene3D" id="2.80.10.50">
    <property type="match status" value="1"/>
</dbReference>
<dbReference type="SUPFAM" id="SSF50386">
    <property type="entry name" value="STI-like"/>
    <property type="match status" value="1"/>
</dbReference>
<dbReference type="CDD" id="cd00178">
    <property type="entry name" value="beta-trefoil_STI"/>
    <property type="match status" value="1"/>
</dbReference>
<feature type="non-terminal residue" evidence="3">
    <location>
        <position position="1"/>
    </location>
</feature>
<protein>
    <submittedName>
        <fullName evidence="3">Trypsin inhibitor A-like</fullName>
    </submittedName>
</protein>
<keyword evidence="2" id="KW-0964">Secreted</keyword>
<sequence length="132" mass="14889">PLFFSAPGDLDFIPTLTDLTIDIPILGPCIPDSRIWKISNVGPWLWFVSTRGIAGDLYSKIRIERLEGEHAYDIYSFKFCPNVYICYPVGTFVDAEGTEVLAIGDGIDEPYYVRFHKASTFPLKMYQDLSGV</sequence>
<evidence type="ECO:0000256" key="1">
    <source>
        <dbReference type="ARBA" id="ARBA00004613"/>
    </source>
</evidence>
<evidence type="ECO:0000256" key="2">
    <source>
        <dbReference type="ARBA" id="ARBA00022525"/>
    </source>
</evidence>
<evidence type="ECO:0000313" key="3">
    <source>
        <dbReference type="EMBL" id="MCI23729.1"/>
    </source>
</evidence>
<reference evidence="3 4" key="1">
    <citation type="journal article" date="2018" name="Front. Plant Sci.">
        <title>Red Clover (Trifolium pratense) and Zigzag Clover (T. medium) - A Picture of Genomic Similarities and Differences.</title>
        <authorList>
            <person name="Dluhosova J."/>
            <person name="Istvanek J."/>
            <person name="Nedelnik J."/>
            <person name="Repkova J."/>
        </authorList>
    </citation>
    <scope>NUCLEOTIDE SEQUENCE [LARGE SCALE GENOMIC DNA]</scope>
    <source>
        <strain evidence="4">cv. 10/8</strain>
        <tissue evidence="3">Leaf</tissue>
    </source>
</reference>
<dbReference type="AlphaFoldDB" id="A0A392QID8"/>
<dbReference type="InterPro" id="IPR011065">
    <property type="entry name" value="Kunitz_inhibitor_STI-like_sf"/>
</dbReference>
<comment type="caution">
    <text evidence="3">The sequence shown here is derived from an EMBL/GenBank/DDBJ whole genome shotgun (WGS) entry which is preliminary data.</text>
</comment>